<organism evidence="7 8">
    <name type="scientific">Zonotrichia albicollis</name>
    <name type="common">White-throated sparrow</name>
    <name type="synonym">Fringilla albicollis</name>
    <dbReference type="NCBI Taxonomy" id="44394"/>
    <lineage>
        <taxon>Eukaryota</taxon>
        <taxon>Metazoa</taxon>
        <taxon>Chordata</taxon>
        <taxon>Craniata</taxon>
        <taxon>Vertebrata</taxon>
        <taxon>Euteleostomi</taxon>
        <taxon>Archelosauria</taxon>
        <taxon>Archosauria</taxon>
        <taxon>Dinosauria</taxon>
        <taxon>Saurischia</taxon>
        <taxon>Theropoda</taxon>
        <taxon>Coelurosauria</taxon>
        <taxon>Aves</taxon>
        <taxon>Neognathae</taxon>
        <taxon>Neoaves</taxon>
        <taxon>Telluraves</taxon>
        <taxon>Australaves</taxon>
        <taxon>Passeriformes</taxon>
        <taxon>Passerellidae</taxon>
        <taxon>Zonotrichia</taxon>
    </lineage>
</organism>
<evidence type="ECO:0000256" key="3">
    <source>
        <dbReference type="ARBA" id="ARBA00022741"/>
    </source>
</evidence>
<evidence type="ECO:0000256" key="6">
    <source>
        <dbReference type="PIRSR" id="PIRSR606689-2"/>
    </source>
</evidence>
<dbReference type="Gene3D" id="3.40.50.300">
    <property type="entry name" value="P-loop containing nucleotide triphosphate hydrolases"/>
    <property type="match status" value="1"/>
</dbReference>
<dbReference type="PANTHER" id="PTHR45697">
    <property type="entry name" value="ADP-RIBOSYLATION FACTOR-LIKE PROTEIN 2-RELATED"/>
    <property type="match status" value="1"/>
</dbReference>
<evidence type="ECO:0000313" key="8">
    <source>
        <dbReference type="Proteomes" id="UP000694413"/>
    </source>
</evidence>
<dbReference type="SUPFAM" id="SSF52540">
    <property type="entry name" value="P-loop containing nucleoside triphosphate hydrolases"/>
    <property type="match status" value="1"/>
</dbReference>
<feature type="binding site" evidence="6">
    <location>
        <position position="49"/>
    </location>
    <ligand>
        <name>Mg(2+)</name>
        <dbReference type="ChEBI" id="CHEBI:18420"/>
    </ligand>
</feature>
<feature type="binding site" evidence="5">
    <location>
        <begin position="25"/>
        <end position="32"/>
    </location>
    <ligand>
        <name>GTP</name>
        <dbReference type="ChEBI" id="CHEBI:37565"/>
    </ligand>
</feature>
<keyword evidence="8" id="KW-1185">Reference proteome</keyword>
<reference evidence="7" key="2">
    <citation type="submission" date="2025-09" db="UniProtKB">
        <authorList>
            <consortium name="Ensembl"/>
        </authorList>
    </citation>
    <scope>IDENTIFICATION</scope>
</reference>
<evidence type="ECO:0000256" key="4">
    <source>
        <dbReference type="ARBA" id="ARBA00023134"/>
    </source>
</evidence>
<keyword evidence="2" id="KW-0519">Myristate</keyword>
<keyword evidence="2" id="KW-0449">Lipoprotein</keyword>
<dbReference type="AlphaFoldDB" id="A0A8D2MZ82"/>
<comment type="similarity">
    <text evidence="1">Belongs to the small GTPase superfamily. Arf family.</text>
</comment>
<dbReference type="GO" id="GO:0003924">
    <property type="term" value="F:GTPase activity"/>
    <property type="evidence" value="ECO:0007669"/>
    <property type="project" value="InterPro"/>
</dbReference>
<proteinExistence type="inferred from homology"/>
<dbReference type="Ensembl" id="ENSZALT00000019265.1">
    <property type="protein sequence ID" value="ENSZALP00000014186.1"/>
    <property type="gene ID" value="ENSZALG00000011762.1"/>
</dbReference>
<evidence type="ECO:0000256" key="1">
    <source>
        <dbReference type="ARBA" id="ARBA00010290"/>
    </source>
</evidence>
<dbReference type="GO" id="GO:0005525">
    <property type="term" value="F:GTP binding"/>
    <property type="evidence" value="ECO:0007669"/>
    <property type="project" value="UniProtKB-KW"/>
</dbReference>
<dbReference type="InterPro" id="IPR027417">
    <property type="entry name" value="P-loop_NTPase"/>
</dbReference>
<evidence type="ECO:0000256" key="5">
    <source>
        <dbReference type="PIRSR" id="PIRSR606689-1"/>
    </source>
</evidence>
<evidence type="ECO:0000313" key="7">
    <source>
        <dbReference type="Ensembl" id="ENSZALP00000014186.1"/>
    </source>
</evidence>
<dbReference type="InterPro" id="IPR044612">
    <property type="entry name" value="ARL2/3"/>
</dbReference>
<keyword evidence="4 5" id="KW-0342">GTP-binding</keyword>
<gene>
    <name evidence="7" type="primary">LOC102067149</name>
</gene>
<dbReference type="GO" id="GO:0046872">
    <property type="term" value="F:metal ion binding"/>
    <property type="evidence" value="ECO:0007669"/>
    <property type="project" value="UniProtKB-KW"/>
</dbReference>
<reference evidence="7" key="1">
    <citation type="submission" date="2025-08" db="UniProtKB">
        <authorList>
            <consortium name="Ensembl"/>
        </authorList>
    </citation>
    <scope>IDENTIFICATION</scope>
</reference>
<evidence type="ECO:0000256" key="2">
    <source>
        <dbReference type="ARBA" id="ARBA00022707"/>
    </source>
</evidence>
<dbReference type="InterPro" id="IPR006689">
    <property type="entry name" value="Small_GTPase_ARF/SAR"/>
</dbReference>
<sequence length="96" mass="10696">MLGLLSVIQRLKGSPEQELRIVLLGLDNAGKTTLLKRLASEEVSTITPTQGFNIKSVQSHGLKLNVWDIGGQRSIRWLEDLPRALFNTVGKWRNSS</sequence>
<protein>
    <submittedName>
        <fullName evidence="7">Uncharacterized protein</fullName>
    </submittedName>
</protein>
<accession>A0A8D2MZ82</accession>
<keyword evidence="3 5" id="KW-0547">Nucleotide-binding</keyword>
<keyword evidence="6" id="KW-0460">Magnesium</keyword>
<dbReference type="Proteomes" id="UP000694413">
    <property type="component" value="Unassembled WGS sequence"/>
</dbReference>
<dbReference type="PRINTS" id="PR00328">
    <property type="entry name" value="SAR1GTPBP"/>
</dbReference>
<feature type="binding site" evidence="5">
    <location>
        <position position="71"/>
    </location>
    <ligand>
        <name>GTP</name>
        <dbReference type="ChEBI" id="CHEBI:37565"/>
    </ligand>
</feature>
<feature type="binding site" evidence="6">
    <location>
        <position position="32"/>
    </location>
    <ligand>
        <name>Mg(2+)</name>
        <dbReference type="ChEBI" id="CHEBI:18420"/>
    </ligand>
</feature>
<dbReference type="Pfam" id="PF00025">
    <property type="entry name" value="Arf"/>
    <property type="match status" value="1"/>
</dbReference>
<name>A0A8D2MZ82_ZONAL</name>
<keyword evidence="6" id="KW-0479">Metal-binding</keyword>